<sequence length="118" mass="13668">MNTPTKKMNVKEVINPRPSKEQKKASQMIKRKRLMVLNINLLTKDINSKLGINRREESIHEVNKPPSYVEGDSNGKQDDTAKQLSKNNVQSHKRGQLFPHNLQEEQLNMKVSCKIYEL</sequence>
<feature type="compositionally biased region" description="Basic and acidic residues" evidence="1">
    <location>
        <begin position="53"/>
        <end position="63"/>
    </location>
</feature>
<dbReference type="EMBL" id="JADGMS010000018">
    <property type="protein sequence ID" value="KAF9662533.1"/>
    <property type="molecule type" value="Genomic_DNA"/>
</dbReference>
<accession>A0A835J301</accession>
<gene>
    <name evidence="2" type="ORF">SADUNF_Sadunf18G0064000</name>
</gene>
<evidence type="ECO:0000256" key="1">
    <source>
        <dbReference type="SAM" id="MobiDB-lite"/>
    </source>
</evidence>
<feature type="region of interest" description="Disordered" evidence="1">
    <location>
        <begin position="53"/>
        <end position="103"/>
    </location>
</feature>
<proteinExistence type="predicted"/>
<comment type="caution">
    <text evidence="2">The sequence shown here is derived from an EMBL/GenBank/DDBJ whole genome shotgun (WGS) entry which is preliminary data.</text>
</comment>
<feature type="region of interest" description="Disordered" evidence="1">
    <location>
        <begin position="1"/>
        <end position="27"/>
    </location>
</feature>
<dbReference type="AlphaFoldDB" id="A0A835J301"/>
<organism evidence="2 3">
    <name type="scientific">Salix dunnii</name>
    <dbReference type="NCBI Taxonomy" id="1413687"/>
    <lineage>
        <taxon>Eukaryota</taxon>
        <taxon>Viridiplantae</taxon>
        <taxon>Streptophyta</taxon>
        <taxon>Embryophyta</taxon>
        <taxon>Tracheophyta</taxon>
        <taxon>Spermatophyta</taxon>
        <taxon>Magnoliopsida</taxon>
        <taxon>eudicotyledons</taxon>
        <taxon>Gunneridae</taxon>
        <taxon>Pentapetalae</taxon>
        <taxon>rosids</taxon>
        <taxon>fabids</taxon>
        <taxon>Malpighiales</taxon>
        <taxon>Salicaceae</taxon>
        <taxon>Saliceae</taxon>
        <taxon>Salix</taxon>
    </lineage>
</organism>
<name>A0A835J301_9ROSI</name>
<dbReference type="Proteomes" id="UP000657918">
    <property type="component" value="Unassembled WGS sequence"/>
</dbReference>
<protein>
    <submittedName>
        <fullName evidence="2">Uncharacterized protein</fullName>
    </submittedName>
</protein>
<evidence type="ECO:0000313" key="2">
    <source>
        <dbReference type="EMBL" id="KAF9662533.1"/>
    </source>
</evidence>
<evidence type="ECO:0000313" key="3">
    <source>
        <dbReference type="Proteomes" id="UP000657918"/>
    </source>
</evidence>
<reference evidence="2 3" key="1">
    <citation type="submission" date="2020-10" db="EMBL/GenBank/DDBJ databases">
        <title>Plant Genome Project.</title>
        <authorList>
            <person name="Zhang R.-G."/>
        </authorList>
    </citation>
    <scope>NUCLEOTIDE SEQUENCE [LARGE SCALE GENOMIC DNA]</scope>
    <source>
        <strain evidence="2">FAFU-HL-1</strain>
        <tissue evidence="2">Leaf</tissue>
    </source>
</reference>
<keyword evidence="3" id="KW-1185">Reference proteome</keyword>